<comment type="caution">
    <text evidence="1">The sequence shown here is derived from an EMBL/GenBank/DDBJ whole genome shotgun (WGS) entry which is preliminary data.</text>
</comment>
<proteinExistence type="predicted"/>
<organism evidence="1 2">
    <name type="scientific">Vairimorpha ceranae</name>
    <dbReference type="NCBI Taxonomy" id="40302"/>
    <lineage>
        <taxon>Eukaryota</taxon>
        <taxon>Fungi</taxon>
        <taxon>Fungi incertae sedis</taxon>
        <taxon>Microsporidia</taxon>
        <taxon>Nosematidae</taxon>
        <taxon>Vairimorpha</taxon>
    </lineage>
</organism>
<sequence>MGVIEQGISRIIIKIMTGGKVQTFDKLILKRVLVGTLILTAGHPPYRVAINIFLCLHQVVNQSKRFKNHLVLLQKY</sequence>
<evidence type="ECO:0000313" key="2">
    <source>
        <dbReference type="Proteomes" id="UP000034350"/>
    </source>
</evidence>
<reference evidence="1 2" key="1">
    <citation type="journal article" date="2015" name="Environ. Microbiol.">
        <title>Genome analyses suggest the presence of polyploidy and recent human-driven expansions in eight global populations of the honeybee pathogen Nosema ceranae.</title>
        <authorList>
            <person name="Pelin A."/>
            <person name="Selman M."/>
            <person name="Aris-Brosou S."/>
            <person name="Farinelli L."/>
            <person name="Corradi N."/>
        </authorList>
    </citation>
    <scope>NUCLEOTIDE SEQUENCE [LARGE SCALE GENOMIC DNA]</scope>
    <source>
        <strain evidence="1 2">PA08 1199</strain>
    </source>
</reference>
<dbReference type="GeneID" id="36319469"/>
<accession>A0A0F9W7Y1</accession>
<dbReference type="AlphaFoldDB" id="A0A0F9W7Y1"/>
<name>A0A0F9W7Y1_9MICR</name>
<dbReference type="EMBL" id="JPQZ01000205">
    <property type="protein sequence ID" value="KKO73846.1"/>
    <property type="molecule type" value="Genomic_DNA"/>
</dbReference>
<dbReference type="RefSeq" id="XP_024329588.1">
    <property type="nucleotide sequence ID" value="XM_024474545.1"/>
</dbReference>
<gene>
    <name evidence="1" type="ORF">AAJ76_205000249</name>
</gene>
<dbReference type="Proteomes" id="UP000034350">
    <property type="component" value="Unassembled WGS sequence"/>
</dbReference>
<protein>
    <submittedName>
        <fullName evidence="1">Uncharacterized protein</fullName>
    </submittedName>
</protein>
<keyword evidence="2" id="KW-1185">Reference proteome</keyword>
<dbReference type="VEuPathDB" id="MicrosporidiaDB:AAJ76_205000249"/>
<evidence type="ECO:0000313" key="1">
    <source>
        <dbReference type="EMBL" id="KKO73846.1"/>
    </source>
</evidence>